<evidence type="ECO:0000313" key="2">
    <source>
        <dbReference type="EMBL" id="VFU12521.1"/>
    </source>
</evidence>
<dbReference type="Gene3D" id="3.60.21.10">
    <property type="match status" value="1"/>
</dbReference>
<dbReference type="InterPro" id="IPR004843">
    <property type="entry name" value="Calcineurin-like_PHP"/>
</dbReference>
<dbReference type="InterPro" id="IPR043519">
    <property type="entry name" value="NT_sf"/>
</dbReference>
<dbReference type="InterPro" id="IPR029052">
    <property type="entry name" value="Metallo-depent_PP-like"/>
</dbReference>
<dbReference type="InterPro" id="IPR051693">
    <property type="entry name" value="UPF0046_metallophosphoest"/>
</dbReference>
<accession>A0A485LWG1</accession>
<reference evidence="2" key="1">
    <citation type="submission" date="2019-03" db="EMBL/GenBank/DDBJ databases">
        <authorList>
            <person name="Hao L."/>
        </authorList>
    </citation>
    <scope>NUCLEOTIDE SEQUENCE</scope>
</reference>
<evidence type="ECO:0000259" key="1">
    <source>
        <dbReference type="Pfam" id="PF00149"/>
    </source>
</evidence>
<dbReference type="Pfam" id="PF00149">
    <property type="entry name" value="Metallophos"/>
    <property type="match status" value="1"/>
</dbReference>
<dbReference type="SUPFAM" id="SSF56300">
    <property type="entry name" value="Metallo-dependent phosphatases"/>
    <property type="match status" value="1"/>
</dbReference>
<dbReference type="EMBL" id="CAADRM010000046">
    <property type="protein sequence ID" value="VFU12521.1"/>
    <property type="molecule type" value="Genomic_DNA"/>
</dbReference>
<protein>
    <submittedName>
        <fullName evidence="2">Calcineurin-like phosphoesterase superfamily domain protein</fullName>
    </submittedName>
</protein>
<dbReference type="PANTHER" id="PTHR12905">
    <property type="entry name" value="METALLOPHOSPHOESTERASE"/>
    <property type="match status" value="1"/>
</dbReference>
<gene>
    <name evidence="2" type="ORF">SCFA_140006</name>
</gene>
<dbReference type="SUPFAM" id="SSF81301">
    <property type="entry name" value="Nucleotidyltransferase"/>
    <property type="match status" value="1"/>
</dbReference>
<organism evidence="2">
    <name type="scientific">anaerobic digester metagenome</name>
    <dbReference type="NCBI Taxonomy" id="1263854"/>
    <lineage>
        <taxon>unclassified sequences</taxon>
        <taxon>metagenomes</taxon>
        <taxon>ecological metagenomes</taxon>
    </lineage>
</organism>
<proteinExistence type="predicted"/>
<feature type="domain" description="Calcineurin-like phosphoesterase" evidence="1">
    <location>
        <begin position="1"/>
        <end position="245"/>
    </location>
</feature>
<name>A0A485LWG1_9ZZZZ</name>
<dbReference type="PANTHER" id="PTHR12905:SF0">
    <property type="entry name" value="CALCINEURIN-LIKE PHOSPHOESTERASE DOMAIN-CONTAINING PROTEIN"/>
    <property type="match status" value="1"/>
</dbReference>
<sequence>MKIIYATDIHGDFEKVRSLLLETVADVYIIAGDLIDIPFYNMGTSIRYHELQSYFHGMRRKMSAETVLIEDFVDELLEDPHVSEEVQEMGTRYQQLTIRARRVMQQKYKVLKDIFFAKQTSPIYCIPGNYDMDLKFTSLHENDLHMHCFIEDSLKICGYGGADIWTAGIPERYIVKYQAGRGASEKQNEMFRYFRAVRPDIIVVHQPAWGIHDRASYAGPVGSPSLRTYCDTNPVMLCLSGHAHHAWGVQSTGSTLYLNPSNFGEVTQVNGEVSEGGFFHQIEIEDRAVCKVIFRKISGGKIYDVADYYPRNGVWTEEIIDQERFLALKNQRNYDTAVEKYSHIPEIELFNEIKKFFRAFQTRETEDRIDTLEEVARLLEEKIKGHIAMDVMGSVNMGVSQQGSDIDFVVYLRCKGTCSECTGKCIQMKETENMVREALADAYEFQILDCINLNTVEKSIREKNYECETTQRFVAYRSMCRPINYRVIAHIEDMLNQDMLFRKELEGSVQSYLKIFSSSTPHMMSLKKYEARLGAIGIKLPESIRRKIKQHLNGESGE</sequence>
<dbReference type="GO" id="GO:0016787">
    <property type="term" value="F:hydrolase activity"/>
    <property type="evidence" value="ECO:0007669"/>
    <property type="project" value="InterPro"/>
</dbReference>
<dbReference type="AlphaFoldDB" id="A0A485LWG1"/>